<evidence type="ECO:0000313" key="2">
    <source>
        <dbReference type="Proteomes" id="UP001596472"/>
    </source>
</evidence>
<evidence type="ECO:0000313" key="1">
    <source>
        <dbReference type="EMBL" id="MFC7336343.1"/>
    </source>
</evidence>
<keyword evidence="2" id="KW-1185">Reference proteome</keyword>
<dbReference type="EMBL" id="JBHTBS010000001">
    <property type="protein sequence ID" value="MFC7336343.1"/>
    <property type="molecule type" value="Genomic_DNA"/>
</dbReference>
<name>A0ABW2L4X2_9BACT</name>
<sequence length="105" mass="12388">MKRLAICMIVVIIVAFAVGAFFWRESKVERINGILVHQWNPYRFSQEKLDEGYDYRWAAAEIWSRTLFQDESMDDVVEILEKLAREHRLSPDPERDRMVAASIVD</sequence>
<proteinExistence type="predicted"/>
<dbReference type="RefSeq" id="WP_379709378.1">
    <property type="nucleotide sequence ID" value="NZ_JBHTBS010000001.1"/>
</dbReference>
<dbReference type="Proteomes" id="UP001596472">
    <property type="component" value="Unassembled WGS sequence"/>
</dbReference>
<organism evidence="1 2">
    <name type="scientific">Haloferula chungangensis</name>
    <dbReference type="NCBI Taxonomy" id="1048331"/>
    <lineage>
        <taxon>Bacteria</taxon>
        <taxon>Pseudomonadati</taxon>
        <taxon>Verrucomicrobiota</taxon>
        <taxon>Verrucomicrobiia</taxon>
        <taxon>Verrucomicrobiales</taxon>
        <taxon>Verrucomicrobiaceae</taxon>
        <taxon>Haloferula</taxon>
    </lineage>
</organism>
<reference evidence="2" key="1">
    <citation type="journal article" date="2019" name="Int. J. Syst. Evol. Microbiol.">
        <title>The Global Catalogue of Microorganisms (GCM) 10K type strain sequencing project: providing services to taxonomists for standard genome sequencing and annotation.</title>
        <authorList>
            <consortium name="The Broad Institute Genomics Platform"/>
            <consortium name="The Broad Institute Genome Sequencing Center for Infectious Disease"/>
            <person name="Wu L."/>
            <person name="Ma J."/>
        </authorList>
    </citation>
    <scope>NUCLEOTIDE SEQUENCE [LARGE SCALE GENOMIC DNA]</scope>
    <source>
        <strain evidence="2">CGMCC 4.1467</strain>
    </source>
</reference>
<comment type="caution">
    <text evidence="1">The sequence shown here is derived from an EMBL/GenBank/DDBJ whole genome shotgun (WGS) entry which is preliminary data.</text>
</comment>
<protein>
    <submittedName>
        <fullName evidence="1">Uncharacterized protein</fullName>
    </submittedName>
</protein>
<accession>A0ABW2L4X2</accession>
<gene>
    <name evidence="1" type="ORF">ACFQY0_04070</name>
</gene>